<accession>A0A8T3ASN3</accession>
<evidence type="ECO:0000256" key="1">
    <source>
        <dbReference type="SAM" id="MobiDB-lite"/>
    </source>
</evidence>
<dbReference type="OrthoDB" id="1896158at2759"/>
<evidence type="ECO:0000313" key="2">
    <source>
        <dbReference type="EMBL" id="KAI0499098.1"/>
    </source>
</evidence>
<feature type="region of interest" description="Disordered" evidence="1">
    <location>
        <begin position="50"/>
        <end position="105"/>
    </location>
</feature>
<feature type="compositionally biased region" description="Acidic residues" evidence="1">
    <location>
        <begin position="67"/>
        <end position="85"/>
    </location>
</feature>
<dbReference type="EMBL" id="JAGYWB010000014">
    <property type="protein sequence ID" value="KAI0499098.1"/>
    <property type="molecule type" value="Genomic_DNA"/>
</dbReference>
<dbReference type="AlphaFoldDB" id="A0A8T3ASN3"/>
<evidence type="ECO:0008006" key="4">
    <source>
        <dbReference type="Google" id="ProtNLM"/>
    </source>
</evidence>
<sequence length="1263" mass="140862">MFTEGLDAQALRWVQEEHAAISNAQQKIYVGQDFKIGGLGLGIPPPEKFKSGHLPSGSMPVSYGLPLEEDSDFDSDMDESSDTEELYAGRHSAESSSSLPHDDISRRRLYNGVSNGHYRYANSVPQQHYFSSDGYSGYSSSRDTSQQRPLHSRKTVNANEHAEEEEEWSDSGGSFGFNGQVERKFAGDDFPLQGRDAAKSASREDGNFIADNDSMPLGVNCTFQGSHSSGNFSTLQGSHSTGDFRDVNSNSEKGKRSNIPSAPPIDGYGKDIDQAEGVMPSLKTSCPPISQSLDSSLIKEDISNAHYENQFPDKHSRSSSSGLQKAGKFGSLPTRLPQFHASGQGPWHCVLAYDACVRLCLHSWARGCMEAPSFLENECALLRKAFGLQQILLQSEEELLGQPSSGLSSEGIISKPKKVIGKIKIQVHKVRMSPDMPSRCSISALNLPMVNIQSLRCCISSLQTFLAAEWKSFRNVRFLLCLPANSFLSRNSLACINASTQHAKKASALFKVGVTSTQRRSSYGMSQETYTCRLKLKSTTNEEAVRMDPGSGEAHTFFPDNIGDDLYVEVYDSKGKSCGRVVVQVASISDVSEKSCWWPIYLEPEHVLVGRMQVHLSYTSNSDENNEKCGSIAETVAYDVVMEVAMKAQHFQQRNLMLHGIWKWLLTEFAAYFGVSDAYTKLRYLSYVMNVATPTLDCLMLIHDLILPVITKSNSMNRLSHQENRILGEMREQIDQVLSLVFENYKSLDESSLSGMAEVFGPPNGNPAPALASAVKLYTLIHDILSPEAQLKLCSYFQIAVKKRSRRHMLDTDEILANSTEGTLVNVVGISTGYQKMKTLCYNIVKEINTDIELHNHHILPSFIDLPNISASIYSVELCTRLRSFLKACPPTGLSPPVADLVIATADFQKDLASWNICPVKGGVDAKELFHLYIILWIQDKRLALLESCKLDKVKWSGVRTQHLTTPFIDEVYDRLKETLNEYEIIMRRWPEYILVLENAIADVEKAMIETLQKQYADVLNPLKDSMAPKSLGLKFVQKLAKGKKVCPYSIPEELGILLNTMKRVLDVLRPRLEMQLKSWGSCIPDAGSAIAGERLSEIAVIVRSKFRNYLQAVVEKLAENTRAQSATNLKKILQGSKGIVADSDVRKRMQPLKDHLTETINHLDKVLEVNVFVSVCRCLWDRLGQDVLKFLENHKENRSLCKASRATVAVLDETFASQMQKLLGNNTLQENDLEPPRSILEVRSILCKDVHKDSSFNYRVRA</sequence>
<feature type="compositionally biased region" description="Low complexity" evidence="1">
    <location>
        <begin position="131"/>
        <end position="144"/>
    </location>
</feature>
<organism evidence="2 3">
    <name type="scientific">Dendrobium nobile</name>
    <name type="common">Orchid</name>
    <dbReference type="NCBI Taxonomy" id="94219"/>
    <lineage>
        <taxon>Eukaryota</taxon>
        <taxon>Viridiplantae</taxon>
        <taxon>Streptophyta</taxon>
        <taxon>Embryophyta</taxon>
        <taxon>Tracheophyta</taxon>
        <taxon>Spermatophyta</taxon>
        <taxon>Magnoliopsida</taxon>
        <taxon>Liliopsida</taxon>
        <taxon>Asparagales</taxon>
        <taxon>Orchidaceae</taxon>
        <taxon>Epidendroideae</taxon>
        <taxon>Malaxideae</taxon>
        <taxon>Dendrobiinae</taxon>
        <taxon>Dendrobium</taxon>
    </lineage>
</organism>
<feature type="compositionally biased region" description="Polar residues" evidence="1">
    <location>
        <begin position="232"/>
        <end position="251"/>
    </location>
</feature>
<dbReference type="Proteomes" id="UP000829196">
    <property type="component" value="Unassembled WGS sequence"/>
</dbReference>
<proteinExistence type="predicted"/>
<dbReference type="PANTHER" id="PTHR31110:SF2">
    <property type="entry name" value="PESTICIDAL CRYSTAL CRY8BA PROTEIN"/>
    <property type="match status" value="1"/>
</dbReference>
<evidence type="ECO:0000313" key="3">
    <source>
        <dbReference type="Proteomes" id="UP000829196"/>
    </source>
</evidence>
<reference evidence="2" key="1">
    <citation type="journal article" date="2022" name="Front. Genet.">
        <title>Chromosome-Scale Assembly of the Dendrobium nobile Genome Provides Insights Into the Molecular Mechanism of the Biosynthesis of the Medicinal Active Ingredient of Dendrobium.</title>
        <authorList>
            <person name="Xu Q."/>
            <person name="Niu S.-C."/>
            <person name="Li K.-L."/>
            <person name="Zheng P.-J."/>
            <person name="Zhang X.-J."/>
            <person name="Jia Y."/>
            <person name="Liu Y."/>
            <person name="Niu Y.-X."/>
            <person name="Yu L.-H."/>
            <person name="Chen D.-F."/>
            <person name="Zhang G.-Q."/>
        </authorList>
    </citation>
    <scope>NUCLEOTIDE SEQUENCE</scope>
    <source>
        <tissue evidence="2">Leaf</tissue>
    </source>
</reference>
<gene>
    <name evidence="2" type="ORF">KFK09_019999</name>
</gene>
<name>A0A8T3ASN3_DENNO</name>
<keyword evidence="3" id="KW-1185">Reference proteome</keyword>
<protein>
    <recommendedName>
        <fullName evidence="4">Pesticidal crystal cry8Ba protein</fullName>
    </recommendedName>
</protein>
<feature type="region of interest" description="Disordered" evidence="1">
    <location>
        <begin position="232"/>
        <end position="273"/>
    </location>
</feature>
<dbReference type="PANTHER" id="PTHR31110">
    <property type="entry name" value="PESTICIDAL CRYSTAL CRY8BA PROTEIN"/>
    <property type="match status" value="1"/>
</dbReference>
<comment type="caution">
    <text evidence="2">The sequence shown here is derived from an EMBL/GenBank/DDBJ whole genome shotgun (WGS) entry which is preliminary data.</text>
</comment>
<feature type="region of interest" description="Disordered" evidence="1">
    <location>
        <begin position="131"/>
        <end position="214"/>
    </location>
</feature>
<feature type="compositionally biased region" description="Basic and acidic residues" evidence="1">
    <location>
        <begin position="196"/>
        <end position="206"/>
    </location>
</feature>